<dbReference type="InterPro" id="IPR013968">
    <property type="entry name" value="PKS_KR"/>
</dbReference>
<dbReference type="SUPFAM" id="SSF51412">
    <property type="entry name" value="Inosine monophosphate dehydrogenase (IMPDH)"/>
    <property type="match status" value="2"/>
</dbReference>
<dbReference type="Pfam" id="PF02801">
    <property type="entry name" value="Ketoacyl-synt_C"/>
    <property type="match status" value="1"/>
</dbReference>
<dbReference type="CDD" id="cd00833">
    <property type="entry name" value="PKS"/>
    <property type="match status" value="1"/>
</dbReference>
<dbReference type="Gene3D" id="3.40.47.10">
    <property type="match status" value="1"/>
</dbReference>
<dbReference type="PROSITE" id="PS52004">
    <property type="entry name" value="KS3_2"/>
    <property type="match status" value="1"/>
</dbReference>
<evidence type="ECO:0000256" key="1">
    <source>
        <dbReference type="ARBA" id="ARBA00022450"/>
    </source>
</evidence>
<protein>
    <submittedName>
        <fullName evidence="7">Polyketide synthase</fullName>
    </submittedName>
</protein>
<dbReference type="InterPro" id="IPR016039">
    <property type="entry name" value="Thiolase-like"/>
</dbReference>
<evidence type="ECO:0000256" key="2">
    <source>
        <dbReference type="ARBA" id="ARBA00022553"/>
    </source>
</evidence>
<dbReference type="InterPro" id="IPR018201">
    <property type="entry name" value="Ketoacyl_synth_AS"/>
</dbReference>
<dbReference type="Pfam" id="PF00550">
    <property type="entry name" value="PP-binding"/>
    <property type="match status" value="1"/>
</dbReference>
<dbReference type="Pfam" id="PF00698">
    <property type="entry name" value="Acyl_transf_1"/>
    <property type="match status" value="1"/>
</dbReference>
<dbReference type="Pfam" id="PF00109">
    <property type="entry name" value="ketoacyl-synt"/>
    <property type="match status" value="1"/>
</dbReference>
<sequence>MTAVHVSTDLVIAIPPGSGMEPSPRLVAAARSGGASAVLDLSSGENALTALTELATGPIGVRVPAGCPITWSDVQRAATGQVNLVILSPDSPWRISDTAGRCRVLVEVTGHDDARAAVAAGAHGLIARGAESGGRVSDLSAFVLMQQLIADAALAVPVWVAGGIGPRTAVACIVGGAAGVVLDSQLALMPECDLPDDVLAAIRRMDGSETVLLDRERGLPVEGELVPVGQDGWLATTFARRWRDTRTAVRAVRAAMLGALDDGDAGRMLAPGAPLARSLGMRIPVAQGPMTRVSDVAPFAAAVAADGALPFTALALADAAQSRRMLTETSAALGEAPWGVGVLGFAPEDLRSAQIELIREVRPRCVIIAGGRPAQAQSLEADGIATFLHVPSAGLLRQFLRAGSRRFVFEGAECGGHVGPRTSFPLWEAQSMVLEEFLDSQVAGTAEAVQVFFAGGIHDARSAAMVAAMAAPLVRRGVQVGVLMGTAYLFTREAVECGAVQPLFQRTALQATRTALLETAPGHATRCVHSPFVDDFHRLRRDLETAGVENRQVWEHLEMLNVGRLRIASKGLRRDGGTTVAVDESVQHSEGLFMAGQVAVLRDEPTGICDLHAAVTTAAADFHERQVAALRDTLLPAEPVEAAPPPLDIAIVGMACVFPDSPDLAAYWETILAGRDAITEVPPDRWDAERFYAPEVGPGEAGRISVSKWGGFIDPVPFDAIRYGIPPAALASIDPTQLIALEMSHRALVDAGYPYDAPEVDHSRTGVIFGAESGSDMANAQALRTLLPAYVGEVPEELDEQLPRVTEDSFPGILANVIAGRVANRLDLGGPNMTVDAACASSLAALDAACKELAAGSSDMMICGGADLHNGIADYVMFTSAHALSPTGRCRTFDSTGDGIALGEGVATLVLKRLADAERDGDRIYAVIKGLGASSDGRALGLTAPRPAGQRRALERAYARSGISPRQVELVEAHGTGTVVGDRTELEALTRLFLDDRAMPGTCALGSVKSQIGHTKCAAGLAGVIKAVMALHTGVKPPTSNLSRPNPAWDPRHSPFAFNTEARPWLTPPERRYAGVSAFGFGGTNYHVVLAAHPGTPPQRHARDAWPAELFCFRGADRSAAHNAVRTFIQRAEGRTRPLRDLAATLARGSDRRSGPVQVAVVARDVDELLRLLHRALAGEHAPTDGLIQPATKPAGKVAFLFPGQGSQRPGALSDLFVTFPEVRRYLQLGREWADALLPPTAFDPELARAQEDRVRDTRIAQPALGIGGLAVHHLLGRLGIRPDLAGGHSYGELVALCVAGALDPATLLALSRERAASILAATGDDPGTMAAVSATPDQVSEVLAGSGLDDEVVLANHNGPTQVVISGPTRPVRAAIAALKAAGLSARLLPVACAFHSPVVAGGGGRFAAVLAAQPVSAPRIPVWANRTAAPYEPDAAAVRSELAAQIGAPVRFVDQIEAMYADGARVFVEAGPGQVLTKLVRSVLGDRPHLAVACDGRPGEGLRAFLTAIAELACAGLPVRPGWLVHGRETADSTVSEPPGRPLWTVDGQLVRDSNGECLSGGMRPPRRIKEWSMNDGSTPAGRDSRDELLSEFLRTNREMIASQRDILLAYFGGGGHFVWQPAPAQTLPAVQASLATVVAEPVLPVPVSPAVAAVAPLDPSPARAGTAMVRATLDFQGAVLAVISERTGYPQDLIDLDLDLEADLSVDSIKRAEVAGEVAARLELTAEGDEAELEELVKARTVRAMVAWLDEKVAGASAQPVNGSGITSLEAQPDSTGPPPEYAGIAPTRLVPTLKALGDTPTRTPEALAATVFAVTADPAAQSLADLLTAHGAEVRVIDAGDTAAVAGVDGLILLGGAAVLPEAFPLAKSALTGGARWLLAAADSTSEAGHGLRGFFRTLSREYPQCTARLVIADGDIAGQVLDELLSGGDEPVVVRSGGLRHGYALVPEALGALATGGAGPAGDGAAEARAVGLDRDSVVVLFGGARGITPWFARALAAASGCRIELVGRTPLPSGPPDPSLAGLDGTALRAELAGRGMRSPADIERAARALLAGREVEATVRELRDLGSEVRYHAVDVRDGNAVRQLLTSVHGAHGRIDGVIYAAGVIEDKLVADKTPESFARVFDTKVEGARAVLHGLPGGPRFVVLFGSIAATFGNRGQVDYAAANDALEAMGARWAEATGNRCLTVHWGPWAPGPGHGGMVTAELSKEYARRGIKMIDPEEGALCLLNELAWGDPSTTAVVYTASGW</sequence>
<dbReference type="SMART" id="SM00825">
    <property type="entry name" value="PKS_KS"/>
    <property type="match status" value="1"/>
</dbReference>
<evidence type="ECO:0000256" key="4">
    <source>
        <dbReference type="SAM" id="MobiDB-lite"/>
    </source>
</evidence>
<dbReference type="InterPro" id="IPR001227">
    <property type="entry name" value="Ac_transferase_dom_sf"/>
</dbReference>
<dbReference type="Gene3D" id="3.20.20.70">
    <property type="entry name" value="Aldolase class I"/>
    <property type="match status" value="2"/>
</dbReference>
<dbReference type="InterPro" id="IPR052568">
    <property type="entry name" value="PKS-FAS_Synthase"/>
</dbReference>
<dbReference type="Pfam" id="PF03060">
    <property type="entry name" value="NMO"/>
    <property type="match status" value="2"/>
</dbReference>
<reference evidence="7" key="1">
    <citation type="submission" date="2021-01" db="EMBL/GenBank/DDBJ databases">
        <title>Whole genome shotgun sequence of Virgisporangium aliadipatigenens NBRC 105644.</title>
        <authorList>
            <person name="Komaki H."/>
            <person name="Tamura T."/>
        </authorList>
    </citation>
    <scope>NUCLEOTIDE SEQUENCE</scope>
    <source>
        <strain evidence="7">NBRC 105644</strain>
    </source>
</reference>
<dbReference type="Pfam" id="PF16197">
    <property type="entry name" value="KAsynt_C_assoc"/>
    <property type="match status" value="1"/>
</dbReference>
<feature type="domain" description="Ketosynthase family 3 (KS3)" evidence="6">
    <location>
        <begin position="646"/>
        <end position="1092"/>
    </location>
</feature>
<evidence type="ECO:0000259" key="6">
    <source>
        <dbReference type="PROSITE" id="PS52004"/>
    </source>
</evidence>
<dbReference type="SMART" id="SM00822">
    <property type="entry name" value="PKS_KR"/>
    <property type="match status" value="1"/>
</dbReference>
<dbReference type="Pfam" id="PF08659">
    <property type="entry name" value="KR"/>
    <property type="match status" value="1"/>
</dbReference>
<organism evidence="7 8">
    <name type="scientific">Virgisporangium aliadipatigenens</name>
    <dbReference type="NCBI Taxonomy" id="741659"/>
    <lineage>
        <taxon>Bacteria</taxon>
        <taxon>Bacillati</taxon>
        <taxon>Actinomycetota</taxon>
        <taxon>Actinomycetes</taxon>
        <taxon>Micromonosporales</taxon>
        <taxon>Micromonosporaceae</taxon>
        <taxon>Virgisporangium</taxon>
    </lineage>
</organism>
<feature type="domain" description="Carrier" evidence="5">
    <location>
        <begin position="1673"/>
        <end position="1756"/>
    </location>
</feature>
<gene>
    <name evidence="7" type="ORF">Val02_47060</name>
</gene>
<dbReference type="InterPro" id="IPR014031">
    <property type="entry name" value="Ketoacyl_synth_C"/>
</dbReference>
<name>A0A8J3YPV7_9ACTN</name>
<dbReference type="InterPro" id="IPR032821">
    <property type="entry name" value="PKS_assoc"/>
</dbReference>
<keyword evidence="3" id="KW-0808">Transferase</keyword>
<dbReference type="InterPro" id="IPR036291">
    <property type="entry name" value="NAD(P)-bd_dom_sf"/>
</dbReference>
<accession>A0A8J3YPV7</accession>
<dbReference type="PANTHER" id="PTHR43074">
    <property type="entry name" value="OMEGA-3 POLYUNSATURATED FATTY ACID SYNTHASE PFAB-RELATED"/>
    <property type="match status" value="1"/>
</dbReference>
<dbReference type="InterPro" id="IPR013785">
    <property type="entry name" value="Aldolase_TIM"/>
</dbReference>
<dbReference type="Gene3D" id="3.40.50.720">
    <property type="entry name" value="NAD(P)-binding Rossmann-like Domain"/>
    <property type="match status" value="1"/>
</dbReference>
<keyword evidence="2" id="KW-0597">Phosphoprotein</keyword>
<dbReference type="GO" id="GO:0004315">
    <property type="term" value="F:3-oxoacyl-[acyl-carrier-protein] synthase activity"/>
    <property type="evidence" value="ECO:0007669"/>
    <property type="project" value="InterPro"/>
</dbReference>
<dbReference type="PANTHER" id="PTHR43074:SF1">
    <property type="entry name" value="BETA-KETOACYL SYNTHASE FAMILY PROTEIN-RELATED"/>
    <property type="match status" value="1"/>
</dbReference>
<evidence type="ECO:0000313" key="7">
    <source>
        <dbReference type="EMBL" id="GIJ47820.1"/>
    </source>
</evidence>
<dbReference type="InterPro" id="IPR016036">
    <property type="entry name" value="Malonyl_transacylase_ACP-bd"/>
</dbReference>
<dbReference type="InterPro" id="IPR014043">
    <property type="entry name" value="Acyl_transferase_dom"/>
</dbReference>
<proteinExistence type="predicted"/>
<dbReference type="InterPro" id="IPR016035">
    <property type="entry name" value="Acyl_Trfase/lysoPLipase"/>
</dbReference>
<dbReference type="InterPro" id="IPR036736">
    <property type="entry name" value="ACP-like_sf"/>
</dbReference>
<dbReference type="EMBL" id="BOPF01000018">
    <property type="protein sequence ID" value="GIJ47820.1"/>
    <property type="molecule type" value="Genomic_DNA"/>
</dbReference>
<dbReference type="SUPFAM" id="SSF55048">
    <property type="entry name" value="Probable ACP-binding domain of malonyl-CoA ACP transacylase"/>
    <property type="match status" value="1"/>
</dbReference>
<dbReference type="InterPro" id="IPR020841">
    <property type="entry name" value="PKS_Beta-ketoAc_synthase_dom"/>
</dbReference>
<dbReference type="PROSITE" id="PS00606">
    <property type="entry name" value="KS3_1"/>
    <property type="match status" value="1"/>
</dbReference>
<evidence type="ECO:0000313" key="8">
    <source>
        <dbReference type="Proteomes" id="UP000619260"/>
    </source>
</evidence>
<evidence type="ECO:0000256" key="3">
    <source>
        <dbReference type="ARBA" id="ARBA00022679"/>
    </source>
</evidence>
<keyword evidence="8" id="KW-1185">Reference proteome</keyword>
<dbReference type="SMART" id="SM00827">
    <property type="entry name" value="PKS_AT"/>
    <property type="match status" value="1"/>
</dbReference>
<dbReference type="Gene3D" id="1.10.1200.10">
    <property type="entry name" value="ACP-like"/>
    <property type="match status" value="1"/>
</dbReference>
<dbReference type="Proteomes" id="UP000619260">
    <property type="component" value="Unassembled WGS sequence"/>
</dbReference>
<dbReference type="SUPFAM" id="SSF52151">
    <property type="entry name" value="FabD/lysophospholipase-like"/>
    <property type="match status" value="1"/>
</dbReference>
<dbReference type="Gene3D" id="3.40.366.10">
    <property type="entry name" value="Malonyl-Coenzyme A Acyl Carrier Protein, domain 2"/>
    <property type="match status" value="1"/>
</dbReference>
<dbReference type="SUPFAM" id="SSF47336">
    <property type="entry name" value="ACP-like"/>
    <property type="match status" value="1"/>
</dbReference>
<dbReference type="InterPro" id="IPR014030">
    <property type="entry name" value="Ketoacyl_synth_N"/>
</dbReference>
<feature type="region of interest" description="Disordered" evidence="4">
    <location>
        <begin position="1557"/>
        <end position="1587"/>
    </location>
</feature>
<keyword evidence="1" id="KW-0596">Phosphopantetheine</keyword>
<dbReference type="InterPro" id="IPR009081">
    <property type="entry name" value="PP-bd_ACP"/>
</dbReference>
<dbReference type="InterPro" id="IPR057326">
    <property type="entry name" value="KR_dom"/>
</dbReference>
<evidence type="ECO:0000259" key="5">
    <source>
        <dbReference type="PROSITE" id="PS50075"/>
    </source>
</evidence>
<dbReference type="SUPFAM" id="SSF51735">
    <property type="entry name" value="NAD(P)-binding Rossmann-fold domains"/>
    <property type="match status" value="2"/>
</dbReference>
<dbReference type="SUPFAM" id="SSF53901">
    <property type="entry name" value="Thiolase-like"/>
    <property type="match status" value="1"/>
</dbReference>
<dbReference type="PROSITE" id="PS50075">
    <property type="entry name" value="CARRIER"/>
    <property type="match status" value="1"/>
</dbReference>
<comment type="caution">
    <text evidence="7">The sequence shown here is derived from an EMBL/GenBank/DDBJ whole genome shotgun (WGS) entry which is preliminary data.</text>
</comment>
<dbReference type="GO" id="GO:0006633">
    <property type="term" value="P:fatty acid biosynthetic process"/>
    <property type="evidence" value="ECO:0007669"/>
    <property type="project" value="InterPro"/>
</dbReference>